<dbReference type="Proteomes" id="UP000694865">
    <property type="component" value="Unplaced"/>
</dbReference>
<organism evidence="2 3">
    <name type="scientific">Saccoglossus kowalevskii</name>
    <name type="common">Acorn worm</name>
    <dbReference type="NCBI Taxonomy" id="10224"/>
    <lineage>
        <taxon>Eukaryota</taxon>
        <taxon>Metazoa</taxon>
        <taxon>Hemichordata</taxon>
        <taxon>Enteropneusta</taxon>
        <taxon>Harrimaniidae</taxon>
        <taxon>Saccoglossus</taxon>
    </lineage>
</organism>
<name>A0ABM0M6T0_SACKO</name>
<dbReference type="Pfam" id="PF12796">
    <property type="entry name" value="Ank_2"/>
    <property type="match status" value="1"/>
</dbReference>
<dbReference type="PROSITE" id="PS50088">
    <property type="entry name" value="ANK_REPEAT"/>
    <property type="match status" value="1"/>
</dbReference>
<protein>
    <submittedName>
        <fullName evidence="3">Probable ATP-dependent RNA helicase YTHDC2-like</fullName>
    </submittedName>
</protein>
<feature type="non-terminal residue" evidence="3">
    <location>
        <position position="193"/>
    </location>
</feature>
<dbReference type="RefSeq" id="XP_006815721.1">
    <property type="nucleotide sequence ID" value="XM_006815658.1"/>
</dbReference>
<keyword evidence="2" id="KW-1185">Reference proteome</keyword>
<reference evidence="3" key="1">
    <citation type="submission" date="2025-08" db="UniProtKB">
        <authorList>
            <consortium name="RefSeq"/>
        </authorList>
    </citation>
    <scope>IDENTIFICATION</scope>
    <source>
        <tissue evidence="3">Testes</tissue>
    </source>
</reference>
<keyword evidence="1" id="KW-0040">ANK repeat</keyword>
<dbReference type="GeneID" id="102801710"/>
<dbReference type="SUPFAM" id="SSF48403">
    <property type="entry name" value="Ankyrin repeat"/>
    <property type="match status" value="1"/>
</dbReference>
<dbReference type="Gene3D" id="1.25.40.20">
    <property type="entry name" value="Ankyrin repeat-containing domain"/>
    <property type="match status" value="1"/>
</dbReference>
<feature type="repeat" description="ANK" evidence="1">
    <location>
        <begin position="137"/>
        <end position="169"/>
    </location>
</feature>
<dbReference type="PROSITE" id="PS50297">
    <property type="entry name" value="ANK_REP_REGION"/>
    <property type="match status" value="1"/>
</dbReference>
<evidence type="ECO:0000313" key="2">
    <source>
        <dbReference type="Proteomes" id="UP000694865"/>
    </source>
</evidence>
<evidence type="ECO:0000256" key="1">
    <source>
        <dbReference type="PROSITE-ProRule" id="PRU00023"/>
    </source>
</evidence>
<dbReference type="InterPro" id="IPR036770">
    <property type="entry name" value="Ankyrin_rpt-contain_sf"/>
</dbReference>
<proteinExistence type="predicted"/>
<accession>A0ABM0M6T0</accession>
<evidence type="ECO:0000313" key="3">
    <source>
        <dbReference type="RefSeq" id="XP_006815721.1"/>
    </source>
</evidence>
<dbReference type="InterPro" id="IPR002110">
    <property type="entry name" value="Ankyrin_rpt"/>
</dbReference>
<sequence>MYEVKELFLEDVLKCTGYTSKIMEKYKKELLTLEDHKNKLEEWCQQREVKISDTIGKEAVEADEQIDEGVDVDKDEDLQVVTTEKELDTSEMEPWLIKDLDRCIMDVWLKGSDEAFSQLFHLIHSENVSVDYKHSETGATALMVAAGRGNMDNVEKLLNLGANVKVMSSNDWTAKDWAKAFNRTEIVDLLEAH</sequence>
<gene>
    <name evidence="3" type="primary">LOC102801710</name>
</gene>